<name>A0A9X2J1N3_9NOCA</name>
<comment type="caution">
    <text evidence="1">The sequence shown here is derived from an EMBL/GenBank/DDBJ whole genome shotgun (WGS) entry which is preliminary data.</text>
</comment>
<evidence type="ECO:0000313" key="1">
    <source>
        <dbReference type="EMBL" id="MCM6779049.1"/>
    </source>
</evidence>
<keyword evidence="2" id="KW-1185">Reference proteome</keyword>
<sequence length="66" mass="7195">MKVPVPYGLPVTDHNAVPVMTVAYAHLVMQMHIDCPTGLCPLKSQARFCLVEAGRMVPADLPKMGF</sequence>
<dbReference type="AlphaFoldDB" id="A0A9X2J1N3"/>
<dbReference type="EMBL" id="JAMRXG010000035">
    <property type="protein sequence ID" value="MCM6779049.1"/>
    <property type="molecule type" value="Genomic_DNA"/>
</dbReference>
<reference evidence="1" key="1">
    <citation type="submission" date="2022-06" db="EMBL/GenBank/DDBJ databases">
        <title>Novel species in genus nocardia.</title>
        <authorList>
            <person name="Li F."/>
        </authorList>
    </citation>
    <scope>NUCLEOTIDE SEQUENCE</scope>
    <source>
        <strain evidence="1">CDC141</strain>
    </source>
</reference>
<gene>
    <name evidence="1" type="ORF">NDR86_36790</name>
</gene>
<protein>
    <submittedName>
        <fullName evidence="1">Uncharacterized protein</fullName>
    </submittedName>
</protein>
<evidence type="ECO:0000313" key="2">
    <source>
        <dbReference type="Proteomes" id="UP001139157"/>
    </source>
</evidence>
<accession>A0A9X2J1N3</accession>
<dbReference type="Proteomes" id="UP001139157">
    <property type="component" value="Unassembled WGS sequence"/>
</dbReference>
<proteinExistence type="predicted"/>
<organism evidence="1 2">
    <name type="scientific">Nocardia pulmonis</name>
    <dbReference type="NCBI Taxonomy" id="2951408"/>
    <lineage>
        <taxon>Bacteria</taxon>
        <taxon>Bacillati</taxon>
        <taxon>Actinomycetota</taxon>
        <taxon>Actinomycetes</taxon>
        <taxon>Mycobacteriales</taxon>
        <taxon>Nocardiaceae</taxon>
        <taxon>Nocardia</taxon>
    </lineage>
</organism>